<feature type="domain" description="DinB-like" evidence="1">
    <location>
        <begin position="82"/>
        <end position="199"/>
    </location>
</feature>
<gene>
    <name evidence="2" type="ORF">SAMN06296378_2464</name>
</gene>
<dbReference type="EMBL" id="OCST01000005">
    <property type="protein sequence ID" value="SOE72343.1"/>
    <property type="molecule type" value="Genomic_DNA"/>
</dbReference>
<evidence type="ECO:0000313" key="2">
    <source>
        <dbReference type="EMBL" id="SOE72343.1"/>
    </source>
</evidence>
<dbReference type="InterPro" id="IPR034660">
    <property type="entry name" value="DinB/YfiT-like"/>
</dbReference>
<name>A0A2C9A0M2_9MICO</name>
<sequence length="203" mass="22735">MLASLAANLRHAPVLERDHGSMPIPPDMPITPDAPLTPDTKNWTWVIEKPCPECGFDAATFGAKDVAAMLLANAAAWPPVLNRADVRSRPGESTWSPLEYAAHVRDVFRLYHHRLELMQRDDNPLYPNWDQDETAVAERYNTQDPAVIAAELTEAAASLSAAFGRVTDWSRPGRRSDGVQFTIESFSKYFIHDPIHHLHDVSR</sequence>
<keyword evidence="3" id="KW-1185">Reference proteome</keyword>
<dbReference type="Pfam" id="PF12867">
    <property type="entry name" value="DinB_2"/>
    <property type="match status" value="1"/>
</dbReference>
<organism evidence="2 3">
    <name type="scientific">Salinibacterium xinjiangense</name>
    <dbReference type="NCBI Taxonomy" id="386302"/>
    <lineage>
        <taxon>Bacteria</taxon>
        <taxon>Bacillati</taxon>
        <taxon>Actinomycetota</taxon>
        <taxon>Actinomycetes</taxon>
        <taxon>Micrococcales</taxon>
        <taxon>Microbacteriaceae</taxon>
        <taxon>Salinibacterium</taxon>
    </lineage>
</organism>
<evidence type="ECO:0000259" key="1">
    <source>
        <dbReference type="Pfam" id="PF12867"/>
    </source>
</evidence>
<dbReference type="InterPro" id="IPR024775">
    <property type="entry name" value="DinB-like"/>
</dbReference>
<dbReference type="SUPFAM" id="SSF109854">
    <property type="entry name" value="DinB/YfiT-like putative metalloenzymes"/>
    <property type="match status" value="1"/>
</dbReference>
<reference evidence="2 3" key="1">
    <citation type="submission" date="2017-09" db="EMBL/GenBank/DDBJ databases">
        <authorList>
            <person name="Ehlers B."/>
            <person name="Leendertz F.H."/>
        </authorList>
    </citation>
    <scope>NUCLEOTIDE SEQUENCE [LARGE SCALE GENOMIC DNA]</scope>
    <source>
        <strain evidence="2 3">CGMCC 1.05381</strain>
    </source>
</reference>
<dbReference type="Gene3D" id="1.20.120.450">
    <property type="entry name" value="dinb family like domain"/>
    <property type="match status" value="1"/>
</dbReference>
<accession>A0A2C9A0M2</accession>
<proteinExistence type="predicted"/>
<dbReference type="AlphaFoldDB" id="A0A2C9A0M2"/>
<evidence type="ECO:0000313" key="3">
    <source>
        <dbReference type="Proteomes" id="UP000219440"/>
    </source>
</evidence>
<dbReference type="Proteomes" id="UP000219440">
    <property type="component" value="Unassembled WGS sequence"/>
</dbReference>
<protein>
    <recommendedName>
        <fullName evidence="1">DinB-like domain-containing protein</fullName>
    </recommendedName>
</protein>